<evidence type="ECO:0000313" key="4">
    <source>
        <dbReference type="Proteomes" id="UP001596407"/>
    </source>
</evidence>
<evidence type="ECO:0000256" key="1">
    <source>
        <dbReference type="SAM" id="MobiDB-lite"/>
    </source>
</evidence>
<feature type="region of interest" description="Disordered" evidence="1">
    <location>
        <begin position="1"/>
        <end position="44"/>
    </location>
</feature>
<dbReference type="InterPro" id="IPR055995">
    <property type="entry name" value="DUF7573"/>
</dbReference>
<dbReference type="Pfam" id="PF24458">
    <property type="entry name" value="DUF7573"/>
    <property type="match status" value="1"/>
</dbReference>
<comment type="caution">
    <text evidence="3">The sequence shown here is derived from an EMBL/GenBank/DDBJ whole genome shotgun (WGS) entry which is preliminary data.</text>
</comment>
<accession>A0ABD5WM17</accession>
<sequence>MPEDVPLDAFDSTESGDDAEEVSDAETPDPEEFDPAVSTYDWSPAGGECAACGEVVERRWRSGGERDGSLVCPDCKEW</sequence>
<evidence type="ECO:0000259" key="2">
    <source>
        <dbReference type="Pfam" id="PF24458"/>
    </source>
</evidence>
<feature type="compositionally biased region" description="Acidic residues" evidence="1">
    <location>
        <begin position="14"/>
        <end position="34"/>
    </location>
</feature>
<proteinExistence type="predicted"/>
<name>A0ABD5WM17_9EURY</name>
<dbReference type="EMBL" id="JBHSZH010000005">
    <property type="protein sequence ID" value="MFC7081544.1"/>
    <property type="molecule type" value="Genomic_DNA"/>
</dbReference>
<dbReference type="Proteomes" id="UP001596407">
    <property type="component" value="Unassembled WGS sequence"/>
</dbReference>
<evidence type="ECO:0000313" key="3">
    <source>
        <dbReference type="EMBL" id="MFC7081544.1"/>
    </source>
</evidence>
<dbReference type="RefSeq" id="WP_276280540.1">
    <property type="nucleotide sequence ID" value="NZ_CP119809.1"/>
</dbReference>
<organism evidence="3 4">
    <name type="scientific">Halorussus caseinilyticus</name>
    <dbReference type="NCBI Taxonomy" id="3034025"/>
    <lineage>
        <taxon>Archaea</taxon>
        <taxon>Methanobacteriati</taxon>
        <taxon>Methanobacteriota</taxon>
        <taxon>Stenosarchaea group</taxon>
        <taxon>Halobacteria</taxon>
        <taxon>Halobacteriales</taxon>
        <taxon>Haladaptataceae</taxon>
        <taxon>Halorussus</taxon>
    </lineage>
</organism>
<feature type="domain" description="DUF7573" evidence="2">
    <location>
        <begin position="36"/>
        <end position="78"/>
    </location>
</feature>
<dbReference type="AlphaFoldDB" id="A0ABD5WM17"/>
<dbReference type="GeneID" id="79301693"/>
<protein>
    <recommendedName>
        <fullName evidence="2">DUF7573 domain-containing protein</fullName>
    </recommendedName>
</protein>
<keyword evidence="4" id="KW-1185">Reference proteome</keyword>
<gene>
    <name evidence="3" type="ORF">ACFQJ6_16915</name>
</gene>
<reference evidence="3 4" key="1">
    <citation type="journal article" date="2019" name="Int. J. Syst. Evol. Microbiol.">
        <title>The Global Catalogue of Microorganisms (GCM) 10K type strain sequencing project: providing services to taxonomists for standard genome sequencing and annotation.</title>
        <authorList>
            <consortium name="The Broad Institute Genomics Platform"/>
            <consortium name="The Broad Institute Genome Sequencing Center for Infectious Disease"/>
            <person name="Wu L."/>
            <person name="Ma J."/>
        </authorList>
    </citation>
    <scope>NUCLEOTIDE SEQUENCE [LARGE SCALE GENOMIC DNA]</scope>
    <source>
        <strain evidence="3 4">DT72</strain>
    </source>
</reference>